<dbReference type="InterPro" id="IPR012340">
    <property type="entry name" value="NA-bd_OB-fold"/>
</dbReference>
<organism evidence="2 3">
    <name type="scientific">Trifolium medium</name>
    <dbReference type="NCBI Taxonomy" id="97028"/>
    <lineage>
        <taxon>Eukaryota</taxon>
        <taxon>Viridiplantae</taxon>
        <taxon>Streptophyta</taxon>
        <taxon>Embryophyta</taxon>
        <taxon>Tracheophyta</taxon>
        <taxon>Spermatophyta</taxon>
        <taxon>Magnoliopsida</taxon>
        <taxon>eudicotyledons</taxon>
        <taxon>Gunneridae</taxon>
        <taxon>Pentapetalae</taxon>
        <taxon>rosids</taxon>
        <taxon>fabids</taxon>
        <taxon>Fabales</taxon>
        <taxon>Fabaceae</taxon>
        <taxon>Papilionoideae</taxon>
        <taxon>50 kb inversion clade</taxon>
        <taxon>NPAAA clade</taxon>
        <taxon>Hologalegina</taxon>
        <taxon>IRL clade</taxon>
        <taxon>Trifolieae</taxon>
        <taxon>Trifolium</taxon>
    </lineage>
</organism>
<protein>
    <submittedName>
        <fullName evidence="2">Replication factor A protein</fullName>
    </submittedName>
</protein>
<evidence type="ECO:0000259" key="1">
    <source>
        <dbReference type="Pfam" id="PF08646"/>
    </source>
</evidence>
<sequence>SGSRFDRPIRSGFDNLVVDGHDWWYPACKCHKGVVPDFGAYFCSACDKRVFQVVPRFRVKIEVTDDKASCVFVLFDFEMSYIKEKSCAYFVAQSKARNAGPHPIEFDGLVGKKMLFSIDNSLKQLV</sequence>
<feature type="non-terminal residue" evidence="2">
    <location>
        <position position="1"/>
    </location>
</feature>
<dbReference type="Proteomes" id="UP000265520">
    <property type="component" value="Unassembled WGS sequence"/>
</dbReference>
<dbReference type="Gene3D" id="2.40.50.140">
    <property type="entry name" value="Nucleic acid-binding proteins"/>
    <property type="match status" value="1"/>
</dbReference>
<accession>A0A392Q2L8</accession>
<feature type="non-terminal residue" evidence="2">
    <location>
        <position position="126"/>
    </location>
</feature>
<evidence type="ECO:0000313" key="2">
    <source>
        <dbReference type="EMBL" id="MCI17960.1"/>
    </source>
</evidence>
<keyword evidence="3" id="KW-1185">Reference proteome</keyword>
<name>A0A392Q2L8_9FABA</name>
<dbReference type="InterPro" id="IPR013955">
    <property type="entry name" value="Rep_factor-A_C"/>
</dbReference>
<comment type="caution">
    <text evidence="2">The sequence shown here is derived from an EMBL/GenBank/DDBJ whole genome shotgun (WGS) entry which is preliminary data.</text>
</comment>
<dbReference type="Pfam" id="PF08646">
    <property type="entry name" value="Rep_fac-A_C"/>
    <property type="match status" value="1"/>
</dbReference>
<feature type="domain" description="Replication factor A C-terminal" evidence="1">
    <location>
        <begin position="20"/>
        <end position="78"/>
    </location>
</feature>
<reference evidence="2 3" key="1">
    <citation type="journal article" date="2018" name="Front. Plant Sci.">
        <title>Red Clover (Trifolium pratense) and Zigzag Clover (T. medium) - A Picture of Genomic Similarities and Differences.</title>
        <authorList>
            <person name="Dluhosova J."/>
            <person name="Istvanek J."/>
            <person name="Nedelnik J."/>
            <person name="Repkova J."/>
        </authorList>
    </citation>
    <scope>NUCLEOTIDE SEQUENCE [LARGE SCALE GENOMIC DNA]</scope>
    <source>
        <strain evidence="3">cv. 10/8</strain>
        <tissue evidence="2">Leaf</tissue>
    </source>
</reference>
<evidence type="ECO:0000313" key="3">
    <source>
        <dbReference type="Proteomes" id="UP000265520"/>
    </source>
</evidence>
<dbReference type="AlphaFoldDB" id="A0A392Q2L8"/>
<dbReference type="SUPFAM" id="SSF50249">
    <property type="entry name" value="Nucleic acid-binding proteins"/>
    <property type="match status" value="1"/>
</dbReference>
<proteinExistence type="predicted"/>
<dbReference type="EMBL" id="LXQA010107808">
    <property type="protein sequence ID" value="MCI17960.1"/>
    <property type="molecule type" value="Genomic_DNA"/>
</dbReference>